<feature type="domain" description="DUF6883" evidence="1">
    <location>
        <begin position="2"/>
        <end position="87"/>
    </location>
</feature>
<protein>
    <recommendedName>
        <fullName evidence="1">DUF6883 domain-containing protein</fullName>
    </recommendedName>
</protein>
<name>A0A0K2GEJ9_NITMO</name>
<keyword evidence="3" id="KW-1185">Reference proteome</keyword>
<dbReference type="AlphaFoldDB" id="A0A0K2GEJ9"/>
<dbReference type="PATRIC" id="fig|42253.5.peg.2843"/>
<evidence type="ECO:0000313" key="3">
    <source>
        <dbReference type="Proteomes" id="UP000069205"/>
    </source>
</evidence>
<sequence>MDVRKLRNYCFNTEHPRGQHKARVFKSALGWTAEQAEDVRRRLLAAVLQEGAGFLGADDYGQRYAVDFPVQGLDAIVTVRSLWIIRAVKIFHD</sequence>
<evidence type="ECO:0000313" key="2">
    <source>
        <dbReference type="EMBL" id="ALA59284.1"/>
    </source>
</evidence>
<dbReference type="Proteomes" id="UP000069205">
    <property type="component" value="Chromosome"/>
</dbReference>
<dbReference type="KEGG" id="nmv:NITMOv2_2878"/>
<organism evidence="2 3">
    <name type="scientific">Nitrospira moscoviensis</name>
    <dbReference type="NCBI Taxonomy" id="42253"/>
    <lineage>
        <taxon>Bacteria</taxon>
        <taxon>Pseudomonadati</taxon>
        <taxon>Nitrospirota</taxon>
        <taxon>Nitrospiria</taxon>
        <taxon>Nitrospirales</taxon>
        <taxon>Nitrospiraceae</taxon>
        <taxon>Nitrospira</taxon>
    </lineage>
</organism>
<dbReference type="InterPro" id="IPR049250">
    <property type="entry name" value="DUF6883"/>
</dbReference>
<evidence type="ECO:0000259" key="1">
    <source>
        <dbReference type="Pfam" id="PF21814"/>
    </source>
</evidence>
<reference evidence="2 3" key="1">
    <citation type="journal article" date="2015" name="Proc. Natl. Acad. Sci. U.S.A.">
        <title>Expanded metabolic versatility of ubiquitous nitrite-oxidizing bacteria from the genus Nitrospira.</title>
        <authorList>
            <person name="Koch H."/>
            <person name="Lucker S."/>
            <person name="Albertsen M."/>
            <person name="Kitzinger K."/>
            <person name="Herbold C."/>
            <person name="Spieck E."/>
            <person name="Nielsen P.H."/>
            <person name="Wagner M."/>
            <person name="Daims H."/>
        </authorList>
    </citation>
    <scope>NUCLEOTIDE SEQUENCE [LARGE SCALE GENOMIC DNA]</scope>
    <source>
        <strain evidence="2 3">NSP M-1</strain>
    </source>
</reference>
<dbReference type="EMBL" id="CP011801">
    <property type="protein sequence ID" value="ALA59284.1"/>
    <property type="molecule type" value="Genomic_DNA"/>
</dbReference>
<dbReference type="Pfam" id="PF21814">
    <property type="entry name" value="DUF6883"/>
    <property type="match status" value="1"/>
</dbReference>
<gene>
    <name evidence="2" type="ORF">NITMOv2_2878</name>
</gene>
<proteinExistence type="predicted"/>
<accession>A0A0K2GEJ9</accession>
<dbReference type="STRING" id="42253.NITMOv2_2878"/>